<dbReference type="Proteomes" id="UP000230864">
    <property type="component" value="Unassembled WGS sequence"/>
</dbReference>
<organism evidence="1 2">
    <name type="scientific">Candidatus Nealsonbacteria bacterium CG02_land_8_20_14_3_00_37_10</name>
    <dbReference type="NCBI Taxonomy" id="1974699"/>
    <lineage>
        <taxon>Bacteria</taxon>
        <taxon>Candidatus Nealsoniibacteriota</taxon>
    </lineage>
</organism>
<evidence type="ECO:0000313" key="2">
    <source>
        <dbReference type="Proteomes" id="UP000230864"/>
    </source>
</evidence>
<reference evidence="2" key="1">
    <citation type="submission" date="2017-09" db="EMBL/GenBank/DDBJ databases">
        <title>Depth-based differentiation of microbial function through sediment-hosted aquifers and enrichment of novel symbionts in the deep terrestrial subsurface.</title>
        <authorList>
            <person name="Probst A.J."/>
            <person name="Ladd B."/>
            <person name="Jarett J.K."/>
            <person name="Geller-Mcgrath D.E."/>
            <person name="Sieber C.M.K."/>
            <person name="Emerson J.B."/>
            <person name="Anantharaman K."/>
            <person name="Thomas B.C."/>
            <person name="Malmstrom R."/>
            <person name="Stieglmeier M."/>
            <person name="Klingl A."/>
            <person name="Woyke T."/>
            <person name="Ryan C.M."/>
            <person name="Banfield J.F."/>
        </authorList>
    </citation>
    <scope>NUCLEOTIDE SEQUENCE [LARGE SCALE GENOMIC DNA]</scope>
</reference>
<gene>
    <name evidence="1" type="ORF">COS25_01940</name>
</gene>
<evidence type="ECO:0000313" key="1">
    <source>
        <dbReference type="EMBL" id="PIV45043.1"/>
    </source>
</evidence>
<sequence>MHKIEKVNWERFSRLVQKLINYKTKHSRVPINAESWEEVIYVALAHMFTKETVKWDMGSHTKGVDVEVKINGDIILISAKGGKINVKNYLSISSYRLTRYNTLTDKLSFLYENAKKLDVYLICSRNEDGNLLKYKIFKINSLGLVPPLFLNISSWRETSQAWILTKHKEVGFEARIVKSMSHQLWYSIPIDFEKLETLCEISLTKDELGLLLHNVLSKTD</sequence>
<comment type="caution">
    <text evidence="1">The sequence shown here is derived from an EMBL/GenBank/DDBJ whole genome shotgun (WGS) entry which is preliminary data.</text>
</comment>
<accession>A0A2M7D9C5</accession>
<proteinExistence type="predicted"/>
<protein>
    <submittedName>
        <fullName evidence="1">Uncharacterized protein</fullName>
    </submittedName>
</protein>
<dbReference type="EMBL" id="PETZ01000038">
    <property type="protein sequence ID" value="PIV45043.1"/>
    <property type="molecule type" value="Genomic_DNA"/>
</dbReference>
<name>A0A2M7D9C5_9BACT</name>
<dbReference type="AlphaFoldDB" id="A0A2M7D9C5"/>